<dbReference type="Proteomes" id="UP000002051">
    <property type="component" value="Chromosome 2"/>
</dbReference>
<dbReference type="Pfam" id="PF07734">
    <property type="entry name" value="FBA_1"/>
    <property type="match status" value="1"/>
</dbReference>
<dbReference type="Proteomes" id="UP000265566">
    <property type="component" value="Chromosome 2"/>
</dbReference>
<dbReference type="EMBL" id="PSQE01000002">
    <property type="protein sequence ID" value="RHN72641.1"/>
    <property type="molecule type" value="Genomic_DNA"/>
</dbReference>
<dbReference type="PANTHER" id="PTHR31672">
    <property type="entry name" value="BNACNNG10540D PROTEIN"/>
    <property type="match status" value="1"/>
</dbReference>
<dbReference type="PROSITE" id="PS50181">
    <property type="entry name" value="FBOX"/>
    <property type="match status" value="1"/>
</dbReference>
<gene>
    <name evidence="4" type="primary">25488032</name>
    <name evidence="2" type="ordered locus">MTR_2g425980</name>
    <name evidence="3" type="ORF">MtrunA17_Chr2g0289981</name>
</gene>
<proteinExistence type="predicted"/>
<reference evidence="3" key="5">
    <citation type="journal article" date="2018" name="Nat. Plants">
        <title>Whole-genome landscape of Medicago truncatula symbiotic genes.</title>
        <authorList>
            <person name="Pecrix Y."/>
            <person name="Gamas P."/>
            <person name="Carrere S."/>
        </authorList>
    </citation>
    <scope>NUCLEOTIDE SEQUENCE</scope>
    <source>
        <tissue evidence="3">Leaves</tissue>
    </source>
</reference>
<evidence type="ECO:0000313" key="2">
    <source>
        <dbReference type="EMBL" id="KEH36951.1"/>
    </source>
</evidence>
<dbReference type="AlphaFoldDB" id="A0A072V5N8"/>
<dbReference type="NCBIfam" id="TIGR01640">
    <property type="entry name" value="F_box_assoc_1"/>
    <property type="match status" value="1"/>
</dbReference>
<keyword evidence="5" id="KW-1185">Reference proteome</keyword>
<dbReference type="OrthoDB" id="681455at2759"/>
<accession>A0A072V5N8</accession>
<feature type="domain" description="F-box" evidence="1">
    <location>
        <begin position="1"/>
        <end position="44"/>
    </location>
</feature>
<dbReference type="InterPro" id="IPR017451">
    <property type="entry name" value="F-box-assoc_interact_dom"/>
</dbReference>
<dbReference type="InterPro" id="IPR001810">
    <property type="entry name" value="F-box_dom"/>
</dbReference>
<dbReference type="PANTHER" id="PTHR31672:SF13">
    <property type="entry name" value="F-BOX PROTEIN CPR30-LIKE"/>
    <property type="match status" value="1"/>
</dbReference>
<dbReference type="HOGENOM" id="CLU_027176_1_2_1"/>
<reference evidence="2 5" key="2">
    <citation type="journal article" date="2014" name="BMC Genomics">
        <title>An improved genome release (version Mt4.0) for the model legume Medicago truncatula.</title>
        <authorList>
            <person name="Tang H."/>
            <person name="Krishnakumar V."/>
            <person name="Bidwell S."/>
            <person name="Rosen B."/>
            <person name="Chan A."/>
            <person name="Zhou S."/>
            <person name="Gentzbittel L."/>
            <person name="Childs K.L."/>
            <person name="Yandell M."/>
            <person name="Gundlach H."/>
            <person name="Mayer K.F."/>
            <person name="Schwartz D.C."/>
            <person name="Town C.D."/>
        </authorList>
    </citation>
    <scope>GENOME REANNOTATION</scope>
    <source>
        <strain evidence="2">A17</strain>
        <strain evidence="4 5">cv. Jemalong A17</strain>
    </source>
</reference>
<dbReference type="KEGG" id="mtr:25488032"/>
<dbReference type="Pfam" id="PF00646">
    <property type="entry name" value="F-box"/>
    <property type="match status" value="1"/>
</dbReference>
<protein>
    <submittedName>
        <fullName evidence="2">F-box protein interaction domain protein</fullName>
    </submittedName>
    <submittedName>
        <fullName evidence="3">Putative F-box domain-containing protein</fullName>
    </submittedName>
</protein>
<evidence type="ECO:0000259" key="1">
    <source>
        <dbReference type="PROSITE" id="PS50181"/>
    </source>
</evidence>
<dbReference type="EMBL" id="CM001218">
    <property type="protein sequence ID" value="KEH36951.1"/>
    <property type="molecule type" value="Genomic_DNA"/>
</dbReference>
<dbReference type="InterPro" id="IPR006527">
    <property type="entry name" value="F-box-assoc_dom_typ1"/>
</dbReference>
<dbReference type="InterPro" id="IPR050796">
    <property type="entry name" value="SCF_F-box_component"/>
</dbReference>
<reference evidence="6" key="4">
    <citation type="journal article" date="2018" name="Nat. Plants">
        <title>Whole-genome landscape of Medicago truncatula symbiotic genes.</title>
        <authorList>
            <person name="Pecrix Y."/>
            <person name="Staton S.E."/>
            <person name="Sallet E."/>
            <person name="Lelandais-Briere C."/>
            <person name="Moreau S."/>
            <person name="Carrere S."/>
            <person name="Blein T."/>
            <person name="Jardinaud M.F."/>
            <person name="Latrasse D."/>
            <person name="Zouine M."/>
            <person name="Zahm M."/>
            <person name="Kreplak J."/>
            <person name="Mayjonade B."/>
            <person name="Satge C."/>
            <person name="Perez M."/>
            <person name="Cauet S."/>
            <person name="Marande W."/>
            <person name="Chantry-Darmon C."/>
            <person name="Lopez-Roques C."/>
            <person name="Bouchez O."/>
            <person name="Berard A."/>
            <person name="Debelle F."/>
            <person name="Munos S."/>
            <person name="Bendahmane A."/>
            <person name="Berges H."/>
            <person name="Niebel A."/>
            <person name="Buitink J."/>
            <person name="Frugier F."/>
            <person name="Benhamed M."/>
            <person name="Crespi M."/>
            <person name="Gouzy J."/>
            <person name="Gamas P."/>
        </authorList>
    </citation>
    <scope>NUCLEOTIDE SEQUENCE [LARGE SCALE GENOMIC DNA]</scope>
    <source>
        <strain evidence="6">cv. Jemalong A17</strain>
    </source>
</reference>
<evidence type="ECO:0000313" key="4">
    <source>
        <dbReference type="EnsemblPlants" id="KEH36951"/>
    </source>
</evidence>
<dbReference type="STRING" id="3880.A0A072V5N8"/>
<dbReference type="EnsemblPlants" id="KEH36951">
    <property type="protein sequence ID" value="KEH36951"/>
    <property type="gene ID" value="MTR_2g425980"/>
</dbReference>
<sequence>MASDLPPDILAEIFSCLPVKSLLRFRSTSKSLRSLIDSHKFINLHLKSSLNFKLILRHKTNLYQLDFPNLTKSIIPLNHPFTTNIDPFTLNSIKALIGSCNGLLAIYNGPIAFTHPNDATEITIWNTNTRKHWIIPFLPLPIPNIVESENIERGGVCIHGFGFDPLTGDYKLLRISWLVSLQNSFYHSHARLFSSKTNSWKIIPIMPYTVYYAQAMGVFVENSIHWIMEKNLDGSDLCLIVAFNLTLEVFKEVPLPAVIRGEEVNNNQSFDLEVAVLGGCLSMIVNYQTTKIDVWVMKEYGSRDSWCKIFTLVKSRFTLRLKSLRPLGYSSDGSKVLLEIDCKKLVWYDLKSEQVIYVEGIPNLDEAMICVESLVPPSFPVDNSSKKENRLSKSKRRYFFIDYLSFLLCIS</sequence>
<dbReference type="CDD" id="cd22157">
    <property type="entry name" value="F-box_AtFBW1-like"/>
    <property type="match status" value="1"/>
</dbReference>
<dbReference type="InterPro" id="IPR036047">
    <property type="entry name" value="F-box-like_dom_sf"/>
</dbReference>
<dbReference type="Gene3D" id="1.20.1280.50">
    <property type="match status" value="1"/>
</dbReference>
<dbReference type="SUPFAM" id="SSF81383">
    <property type="entry name" value="F-box domain"/>
    <property type="match status" value="1"/>
</dbReference>
<organism evidence="2 5">
    <name type="scientific">Medicago truncatula</name>
    <name type="common">Barrel medic</name>
    <name type="synonym">Medicago tribuloides</name>
    <dbReference type="NCBI Taxonomy" id="3880"/>
    <lineage>
        <taxon>Eukaryota</taxon>
        <taxon>Viridiplantae</taxon>
        <taxon>Streptophyta</taxon>
        <taxon>Embryophyta</taxon>
        <taxon>Tracheophyta</taxon>
        <taxon>Spermatophyta</taxon>
        <taxon>Magnoliopsida</taxon>
        <taxon>eudicotyledons</taxon>
        <taxon>Gunneridae</taxon>
        <taxon>Pentapetalae</taxon>
        <taxon>rosids</taxon>
        <taxon>fabids</taxon>
        <taxon>Fabales</taxon>
        <taxon>Fabaceae</taxon>
        <taxon>Papilionoideae</taxon>
        <taxon>50 kb inversion clade</taxon>
        <taxon>NPAAA clade</taxon>
        <taxon>Hologalegina</taxon>
        <taxon>IRL clade</taxon>
        <taxon>Trifolieae</taxon>
        <taxon>Medicago</taxon>
    </lineage>
</organism>
<dbReference type="Gramene" id="rna8384">
    <property type="protein sequence ID" value="RHN72641.1"/>
    <property type="gene ID" value="gene8384"/>
</dbReference>
<evidence type="ECO:0000313" key="3">
    <source>
        <dbReference type="EMBL" id="RHN72641.1"/>
    </source>
</evidence>
<dbReference type="SMART" id="SM00256">
    <property type="entry name" value="FBOX"/>
    <property type="match status" value="1"/>
</dbReference>
<reference evidence="2 5" key="1">
    <citation type="journal article" date="2011" name="Nature">
        <title>The Medicago genome provides insight into the evolution of rhizobial symbioses.</title>
        <authorList>
            <person name="Young N.D."/>
            <person name="Debelle F."/>
            <person name="Oldroyd G.E."/>
            <person name="Geurts R."/>
            <person name="Cannon S.B."/>
            <person name="Udvardi M.K."/>
            <person name="Benedito V.A."/>
            <person name="Mayer K.F."/>
            <person name="Gouzy J."/>
            <person name="Schoof H."/>
            <person name="Van de Peer Y."/>
            <person name="Proost S."/>
            <person name="Cook D.R."/>
            <person name="Meyers B.C."/>
            <person name="Spannagl M."/>
            <person name="Cheung F."/>
            <person name="De Mita S."/>
            <person name="Krishnakumar V."/>
            <person name="Gundlach H."/>
            <person name="Zhou S."/>
            <person name="Mudge J."/>
            <person name="Bharti A.K."/>
            <person name="Murray J.D."/>
            <person name="Naoumkina M.A."/>
            <person name="Rosen B."/>
            <person name="Silverstein K.A."/>
            <person name="Tang H."/>
            <person name="Rombauts S."/>
            <person name="Zhao P.X."/>
            <person name="Zhou P."/>
            <person name="Barbe V."/>
            <person name="Bardou P."/>
            <person name="Bechner M."/>
            <person name="Bellec A."/>
            <person name="Berger A."/>
            <person name="Berges H."/>
            <person name="Bidwell S."/>
            <person name="Bisseling T."/>
            <person name="Choisne N."/>
            <person name="Couloux A."/>
            <person name="Denny R."/>
            <person name="Deshpande S."/>
            <person name="Dai X."/>
            <person name="Doyle J.J."/>
            <person name="Dudez A.M."/>
            <person name="Farmer A.D."/>
            <person name="Fouteau S."/>
            <person name="Franken C."/>
            <person name="Gibelin C."/>
            <person name="Gish J."/>
            <person name="Goldstein S."/>
            <person name="Gonzalez A.J."/>
            <person name="Green P.J."/>
            <person name="Hallab A."/>
            <person name="Hartog M."/>
            <person name="Hua A."/>
            <person name="Humphray S.J."/>
            <person name="Jeong D.H."/>
            <person name="Jing Y."/>
            <person name="Jocker A."/>
            <person name="Kenton S.M."/>
            <person name="Kim D.J."/>
            <person name="Klee K."/>
            <person name="Lai H."/>
            <person name="Lang C."/>
            <person name="Lin S."/>
            <person name="Macmil S.L."/>
            <person name="Magdelenat G."/>
            <person name="Matthews L."/>
            <person name="McCorrison J."/>
            <person name="Monaghan E.L."/>
            <person name="Mun J.H."/>
            <person name="Najar F.Z."/>
            <person name="Nicholson C."/>
            <person name="Noirot C."/>
            <person name="O'Bleness M."/>
            <person name="Paule C.R."/>
            <person name="Poulain J."/>
            <person name="Prion F."/>
            <person name="Qin B."/>
            <person name="Qu C."/>
            <person name="Retzel E.F."/>
            <person name="Riddle C."/>
            <person name="Sallet E."/>
            <person name="Samain S."/>
            <person name="Samson N."/>
            <person name="Sanders I."/>
            <person name="Saurat O."/>
            <person name="Scarpelli C."/>
            <person name="Schiex T."/>
            <person name="Segurens B."/>
            <person name="Severin A.J."/>
            <person name="Sherrier D.J."/>
            <person name="Shi R."/>
            <person name="Sims S."/>
            <person name="Singer S.R."/>
            <person name="Sinharoy S."/>
            <person name="Sterck L."/>
            <person name="Viollet A."/>
            <person name="Wang B.B."/>
            <person name="Wang K."/>
            <person name="Wang M."/>
            <person name="Wang X."/>
            <person name="Warfsmann J."/>
            <person name="Weissenbach J."/>
            <person name="White D.D."/>
            <person name="White J.D."/>
            <person name="Wiley G.B."/>
            <person name="Wincker P."/>
            <person name="Xing Y."/>
            <person name="Yang L."/>
            <person name="Yao Z."/>
            <person name="Ying F."/>
            <person name="Zhai J."/>
            <person name="Zhou L."/>
            <person name="Zuber A."/>
            <person name="Denarie J."/>
            <person name="Dixon R.A."/>
            <person name="May G.D."/>
            <person name="Schwartz D.C."/>
            <person name="Rogers J."/>
            <person name="Quetier F."/>
            <person name="Town C.D."/>
            <person name="Roe B.A."/>
        </authorList>
    </citation>
    <scope>NUCLEOTIDE SEQUENCE [LARGE SCALE GENOMIC DNA]</scope>
    <source>
        <strain evidence="2">A17</strain>
        <strain evidence="4 5">cv. Jemalong A17</strain>
    </source>
</reference>
<evidence type="ECO:0000313" key="5">
    <source>
        <dbReference type="Proteomes" id="UP000002051"/>
    </source>
</evidence>
<evidence type="ECO:0000313" key="6">
    <source>
        <dbReference type="Proteomes" id="UP000265566"/>
    </source>
</evidence>
<reference evidence="4" key="3">
    <citation type="submission" date="2015-04" db="UniProtKB">
        <authorList>
            <consortium name="EnsemblPlants"/>
        </authorList>
    </citation>
    <scope>IDENTIFICATION</scope>
    <source>
        <strain evidence="4">cv. Jemalong A17</strain>
    </source>
</reference>
<name>A0A072V5N8_MEDTR</name>